<dbReference type="GO" id="GO:0016263">
    <property type="term" value="F:glycoprotein-N-acetylgalactosamine 3-beta-galactosyltransferase activity"/>
    <property type="evidence" value="ECO:0007669"/>
    <property type="project" value="UniProtKB-EC"/>
</dbReference>
<dbReference type="AlphaFoldDB" id="K1XM22"/>
<dbReference type="InParanoid" id="K1XM22"/>
<sequence length="484" mass="55605">MARRCPPTRRTLRILAFLTLLLLFSLHSFELLPSPTRRYDTRPWIPCPAGSSSFHASCNVPRTAVAPSVQVIVKTGGSEPLERLRAQLATLLSEVPSENLLIFSDLEGDVDGYRVHDIYANISQLERSHYPEFKLYDEQLAYKTQGRDTRELDGGWRLDKYKNLPIKRRIWQMQQQQQARTHHHPLMKWFVFIDTDTFVEWDNLFGLLETMDPSEELYLGSPVWIQQTVPPRLRYEFAHGGSAYVLSYGALRTLNTVEPSSSSDLSPGWLDPSSPMYSQFGLDMSGICCGDDAVARALRDRGVRMKGYWPLFNGEIPATIAYGKDLWCEPVISLHHIGEQNLSSLWHWVAEWKRRTRNQQPLLFSDLFDYIAADFSSSSPSSRRRDNWHNMIDTPDRTHHHHAGSSFSACRAACDADRRCFQFLSHGTRCDISYSIRLGQARPPADHNASGDEERYISGWNTDRIREWTARNHCRAAHWVHSNP</sequence>
<evidence type="ECO:0000256" key="8">
    <source>
        <dbReference type="ARBA" id="ARBA00022741"/>
    </source>
</evidence>
<dbReference type="eggNOG" id="KOG2246">
    <property type="taxonomic scope" value="Eukaryota"/>
</dbReference>
<dbReference type="OrthoDB" id="414175at2759"/>
<feature type="signal peptide" evidence="12">
    <location>
        <begin position="1"/>
        <end position="28"/>
    </location>
</feature>
<organism evidence="14 15">
    <name type="scientific">Marssonina brunnea f. sp. multigermtubi (strain MB_m1)</name>
    <name type="common">Marssonina leaf spot fungus</name>
    <dbReference type="NCBI Taxonomy" id="1072389"/>
    <lineage>
        <taxon>Eukaryota</taxon>
        <taxon>Fungi</taxon>
        <taxon>Dikarya</taxon>
        <taxon>Ascomycota</taxon>
        <taxon>Pezizomycotina</taxon>
        <taxon>Leotiomycetes</taxon>
        <taxon>Helotiales</taxon>
        <taxon>Drepanopezizaceae</taxon>
        <taxon>Drepanopeziza</taxon>
    </lineage>
</organism>
<evidence type="ECO:0000256" key="12">
    <source>
        <dbReference type="SAM" id="SignalP"/>
    </source>
</evidence>
<evidence type="ECO:0000256" key="7">
    <source>
        <dbReference type="ARBA" id="ARBA00022692"/>
    </source>
</evidence>
<dbReference type="InterPro" id="IPR003378">
    <property type="entry name" value="Fringe-like_glycosylTrfase"/>
</dbReference>
<evidence type="ECO:0000256" key="9">
    <source>
        <dbReference type="ARBA" id="ARBA00022968"/>
    </source>
</evidence>
<dbReference type="Gene3D" id="3.90.550.50">
    <property type="match status" value="1"/>
</dbReference>
<evidence type="ECO:0000256" key="4">
    <source>
        <dbReference type="ARBA" id="ARBA00012557"/>
    </source>
</evidence>
<feature type="chain" id="PRO_5003853575" description="N-acetylgalactosaminide beta-1,3-galactosyltransferase" evidence="12">
    <location>
        <begin position="29"/>
        <end position="484"/>
    </location>
</feature>
<protein>
    <recommendedName>
        <fullName evidence="4">N-acetylgalactosaminide beta-1,3-galactosyltransferase</fullName>
        <ecNumber evidence="4">2.4.1.122</ecNumber>
    </recommendedName>
</protein>
<keyword evidence="6" id="KW-0808">Transferase</keyword>
<keyword evidence="10" id="KW-1133">Transmembrane helix</keyword>
<feature type="domain" description="Fringe-like glycosyltransferase" evidence="13">
    <location>
        <begin position="175"/>
        <end position="255"/>
    </location>
</feature>
<comment type="similarity">
    <text evidence="3">Belongs to the glycosyltransferase 31 family. Beta3-Gal-T subfamily.</text>
</comment>
<evidence type="ECO:0000256" key="11">
    <source>
        <dbReference type="ARBA" id="ARBA00023136"/>
    </source>
</evidence>
<dbReference type="KEGG" id="mbe:MBM_00686"/>
<proteinExistence type="inferred from homology"/>
<dbReference type="EC" id="2.4.1.122" evidence="4"/>
<dbReference type="GO" id="GO:0016020">
    <property type="term" value="C:membrane"/>
    <property type="evidence" value="ECO:0007669"/>
    <property type="project" value="UniProtKB-SubCell"/>
</dbReference>
<dbReference type="GO" id="GO:0000166">
    <property type="term" value="F:nucleotide binding"/>
    <property type="evidence" value="ECO:0007669"/>
    <property type="project" value="UniProtKB-KW"/>
</dbReference>
<keyword evidence="7" id="KW-0812">Transmembrane</keyword>
<dbReference type="PANTHER" id="PTHR23033">
    <property type="entry name" value="BETA1,3-GALACTOSYLTRANSFERASE"/>
    <property type="match status" value="1"/>
</dbReference>
<dbReference type="Pfam" id="PF02434">
    <property type="entry name" value="Fringe"/>
    <property type="match status" value="1"/>
</dbReference>
<evidence type="ECO:0000256" key="1">
    <source>
        <dbReference type="ARBA" id="ARBA00004606"/>
    </source>
</evidence>
<evidence type="ECO:0000256" key="6">
    <source>
        <dbReference type="ARBA" id="ARBA00022679"/>
    </source>
</evidence>
<name>K1XM22_MARBU</name>
<dbReference type="InterPro" id="IPR026050">
    <property type="entry name" value="C1GALT1/C1GALT1_chp1"/>
</dbReference>
<keyword evidence="5" id="KW-0328">Glycosyltransferase</keyword>
<keyword evidence="15" id="KW-1185">Reference proteome</keyword>
<evidence type="ECO:0000313" key="15">
    <source>
        <dbReference type="Proteomes" id="UP000006753"/>
    </source>
</evidence>
<evidence type="ECO:0000256" key="10">
    <source>
        <dbReference type="ARBA" id="ARBA00022989"/>
    </source>
</evidence>
<gene>
    <name evidence="14" type="ORF">MBM_00686</name>
</gene>
<comment type="subcellular location">
    <subcellularLocation>
        <location evidence="1">Membrane</location>
        <topology evidence="1">Single-pass type II membrane protein</topology>
    </subcellularLocation>
</comment>
<evidence type="ECO:0000259" key="13">
    <source>
        <dbReference type="Pfam" id="PF02434"/>
    </source>
</evidence>
<keyword evidence="9" id="KW-0735">Signal-anchor</keyword>
<accession>K1XM22</accession>
<dbReference type="EMBL" id="JH921428">
    <property type="protein sequence ID" value="EKD21573.1"/>
    <property type="molecule type" value="Genomic_DNA"/>
</dbReference>
<dbReference type="Proteomes" id="UP000006753">
    <property type="component" value="Unassembled WGS sequence"/>
</dbReference>
<evidence type="ECO:0000256" key="2">
    <source>
        <dbReference type="ARBA" id="ARBA00004922"/>
    </source>
</evidence>
<reference evidence="14 15" key="1">
    <citation type="journal article" date="2012" name="BMC Genomics">
        <title>Sequencing the genome of Marssonina brunnea reveals fungus-poplar co-evolution.</title>
        <authorList>
            <person name="Zhu S."/>
            <person name="Cao Y.-Z."/>
            <person name="Jiang C."/>
            <person name="Tan B.-Y."/>
            <person name="Wang Z."/>
            <person name="Feng S."/>
            <person name="Zhang L."/>
            <person name="Su X.-H."/>
            <person name="Brejova B."/>
            <person name="Vinar T."/>
            <person name="Xu M."/>
            <person name="Wang M.-X."/>
            <person name="Zhang S.-G."/>
            <person name="Huang M.-R."/>
            <person name="Wu R."/>
            <person name="Zhou Y."/>
        </authorList>
    </citation>
    <scope>NUCLEOTIDE SEQUENCE [LARGE SCALE GENOMIC DNA]</scope>
    <source>
        <strain evidence="14 15">MB_m1</strain>
    </source>
</reference>
<dbReference type="STRING" id="1072389.K1XM22"/>
<keyword evidence="12" id="KW-0732">Signal</keyword>
<evidence type="ECO:0000313" key="14">
    <source>
        <dbReference type="EMBL" id="EKD21573.1"/>
    </source>
</evidence>
<evidence type="ECO:0000256" key="3">
    <source>
        <dbReference type="ARBA" id="ARBA00006462"/>
    </source>
</evidence>
<evidence type="ECO:0000256" key="5">
    <source>
        <dbReference type="ARBA" id="ARBA00022676"/>
    </source>
</evidence>
<dbReference type="HOGENOM" id="CLU_022549_0_0_1"/>
<dbReference type="PANTHER" id="PTHR23033:SF47">
    <property type="entry name" value="APPLE DOMAIN-CONTAINING PROTEIN-RELATED"/>
    <property type="match status" value="1"/>
</dbReference>
<comment type="pathway">
    <text evidence="2">Protein modification; protein glycosylation.</text>
</comment>
<keyword evidence="8" id="KW-0547">Nucleotide-binding</keyword>
<keyword evidence="11" id="KW-0472">Membrane</keyword>